<evidence type="ECO:0000259" key="9">
    <source>
        <dbReference type="Pfam" id="PF13231"/>
    </source>
</evidence>
<dbReference type="KEGG" id="pbor:BSF38_02505"/>
<dbReference type="RefSeq" id="WP_076346036.1">
    <property type="nucleotide sequence ID" value="NZ_CP019082.1"/>
</dbReference>
<feature type="transmembrane region" description="Helical" evidence="8">
    <location>
        <begin position="281"/>
        <end position="299"/>
    </location>
</feature>
<evidence type="ECO:0000256" key="4">
    <source>
        <dbReference type="ARBA" id="ARBA00022679"/>
    </source>
</evidence>
<accession>A0A1U7CPY4</accession>
<feature type="transmembrane region" description="Helical" evidence="8">
    <location>
        <begin position="119"/>
        <end position="136"/>
    </location>
</feature>
<feature type="transmembrane region" description="Helical" evidence="8">
    <location>
        <begin position="311"/>
        <end position="337"/>
    </location>
</feature>
<dbReference type="AlphaFoldDB" id="A0A1U7CPY4"/>
<evidence type="ECO:0000256" key="7">
    <source>
        <dbReference type="ARBA" id="ARBA00023136"/>
    </source>
</evidence>
<evidence type="ECO:0000313" key="11">
    <source>
        <dbReference type="Proteomes" id="UP000186309"/>
    </source>
</evidence>
<dbReference type="GO" id="GO:0005886">
    <property type="term" value="C:plasma membrane"/>
    <property type="evidence" value="ECO:0007669"/>
    <property type="project" value="UniProtKB-SubCell"/>
</dbReference>
<dbReference type="OrthoDB" id="207747at2"/>
<dbReference type="GO" id="GO:0016763">
    <property type="term" value="F:pentosyltransferase activity"/>
    <property type="evidence" value="ECO:0007669"/>
    <property type="project" value="TreeGrafter"/>
</dbReference>
<organism evidence="10 11">
    <name type="scientific">Paludisphaera borealis</name>
    <dbReference type="NCBI Taxonomy" id="1387353"/>
    <lineage>
        <taxon>Bacteria</taxon>
        <taxon>Pseudomonadati</taxon>
        <taxon>Planctomycetota</taxon>
        <taxon>Planctomycetia</taxon>
        <taxon>Isosphaerales</taxon>
        <taxon>Isosphaeraceae</taxon>
        <taxon>Paludisphaera</taxon>
    </lineage>
</organism>
<feature type="transmembrane region" description="Helical" evidence="8">
    <location>
        <begin position="189"/>
        <end position="206"/>
    </location>
</feature>
<evidence type="ECO:0000256" key="3">
    <source>
        <dbReference type="ARBA" id="ARBA00022676"/>
    </source>
</evidence>
<proteinExistence type="predicted"/>
<keyword evidence="11" id="KW-1185">Reference proteome</keyword>
<evidence type="ECO:0000256" key="8">
    <source>
        <dbReference type="SAM" id="Phobius"/>
    </source>
</evidence>
<evidence type="ECO:0000256" key="1">
    <source>
        <dbReference type="ARBA" id="ARBA00004651"/>
    </source>
</evidence>
<feature type="transmembrane region" description="Helical" evidence="8">
    <location>
        <begin position="377"/>
        <end position="394"/>
    </location>
</feature>
<evidence type="ECO:0000256" key="5">
    <source>
        <dbReference type="ARBA" id="ARBA00022692"/>
    </source>
</evidence>
<feature type="transmembrane region" description="Helical" evidence="8">
    <location>
        <begin position="17"/>
        <end position="35"/>
    </location>
</feature>
<feature type="transmembrane region" description="Helical" evidence="8">
    <location>
        <begin position="218"/>
        <end position="239"/>
    </location>
</feature>
<keyword evidence="7 8" id="KW-0472">Membrane</keyword>
<dbReference type="Proteomes" id="UP000186309">
    <property type="component" value="Chromosome"/>
</dbReference>
<evidence type="ECO:0000313" key="10">
    <source>
        <dbReference type="EMBL" id="APW61005.1"/>
    </source>
</evidence>
<keyword evidence="5 8" id="KW-0812">Transmembrane</keyword>
<comment type="subcellular location">
    <subcellularLocation>
        <location evidence="1">Cell membrane</location>
        <topology evidence="1">Multi-pass membrane protein</topology>
    </subcellularLocation>
</comment>
<keyword evidence="6 8" id="KW-1133">Transmembrane helix</keyword>
<reference evidence="11" key="1">
    <citation type="submission" date="2016-12" db="EMBL/GenBank/DDBJ databases">
        <title>Comparative genomics of four Isosphaeraceae planctomycetes: a common pool of plasmids and glycoside hydrolase genes.</title>
        <authorList>
            <person name="Ivanova A."/>
        </authorList>
    </citation>
    <scope>NUCLEOTIDE SEQUENCE [LARGE SCALE GENOMIC DNA]</scope>
    <source>
        <strain evidence="11">PX4</strain>
    </source>
</reference>
<feature type="transmembrane region" description="Helical" evidence="8">
    <location>
        <begin position="400"/>
        <end position="422"/>
    </location>
</feature>
<evidence type="ECO:0000256" key="2">
    <source>
        <dbReference type="ARBA" id="ARBA00022475"/>
    </source>
</evidence>
<keyword evidence="4" id="KW-0808">Transferase</keyword>
<gene>
    <name evidence="10" type="ORF">BSF38_02505</name>
</gene>
<dbReference type="PANTHER" id="PTHR33908:SF11">
    <property type="entry name" value="MEMBRANE PROTEIN"/>
    <property type="match status" value="1"/>
</dbReference>
<name>A0A1U7CPY4_9BACT</name>
<dbReference type="PANTHER" id="PTHR33908">
    <property type="entry name" value="MANNOSYLTRANSFERASE YKCB-RELATED"/>
    <property type="match status" value="1"/>
</dbReference>
<feature type="transmembrane region" description="Helical" evidence="8">
    <location>
        <begin position="92"/>
        <end position="112"/>
    </location>
</feature>
<dbReference type="STRING" id="1387353.BSF38_02505"/>
<keyword evidence="2" id="KW-1003">Cell membrane</keyword>
<dbReference type="EMBL" id="CP019082">
    <property type="protein sequence ID" value="APW61005.1"/>
    <property type="molecule type" value="Genomic_DNA"/>
</dbReference>
<dbReference type="InterPro" id="IPR038731">
    <property type="entry name" value="RgtA/B/C-like"/>
</dbReference>
<sequence>MTRKAPLTLSPSIRREVAFVAVATVIGALVRIWALGRLGLVHFDEGVYAISGLWAIGPGGLAGLDPVIFPYAPPGFPILVGLAYKVFGASDVAAILVSVTTGALAVPASAWLARRTFGAGAGAPAAALAALSGFHVAFSRMALTDASFLLVWLVGLIIAQRFLERPGAASGVALGVAVGAAQLFKYSGWTLGAVVPLSAVAIAVCDPSRRGADYQRRVWGFGVLAAATSALVYAPWFAFVENHGGYRGLLAHHGGYVGSLDSWFGHWRLQLEQASALSGGWGWNLAAWLPAIAGAILARPDARAWTRSWRGLVFIAMLTVAVVAPTFLWWLGLGWLVFPGRDASPGRRLLGVAWLGLSILTPFYHPYARLWLPIQSLGWIAGAGAIAGLIAPQGESMGRFGFRSGVLIACGLAALVQGLVLMRTPSLAERGMGLLAPTDSLRNAVARALGDSPRENPKLRLLVRPPVTFYIGGRAEARIEPDLDGLLRETRDGAWALVDLAQLGQSGDLATTSTRLLERWEKVGVYPTSLNLPTLLDVDPGAARRARPADAEAPLWLLRPRRSGGER</sequence>
<feature type="domain" description="Glycosyltransferase RgtA/B/C/D-like" evidence="9">
    <location>
        <begin position="73"/>
        <end position="224"/>
    </location>
</feature>
<keyword evidence="3" id="KW-0328">Glycosyltransferase</keyword>
<feature type="transmembrane region" description="Helical" evidence="8">
    <location>
        <begin position="142"/>
        <end position="159"/>
    </location>
</feature>
<dbReference type="InterPro" id="IPR050297">
    <property type="entry name" value="LipidA_mod_glycosyltrf_83"/>
</dbReference>
<dbReference type="GO" id="GO:0009103">
    <property type="term" value="P:lipopolysaccharide biosynthetic process"/>
    <property type="evidence" value="ECO:0007669"/>
    <property type="project" value="UniProtKB-ARBA"/>
</dbReference>
<evidence type="ECO:0000256" key="6">
    <source>
        <dbReference type="ARBA" id="ARBA00022989"/>
    </source>
</evidence>
<protein>
    <recommendedName>
        <fullName evidence="9">Glycosyltransferase RgtA/B/C/D-like domain-containing protein</fullName>
    </recommendedName>
</protein>
<dbReference type="Pfam" id="PF13231">
    <property type="entry name" value="PMT_2"/>
    <property type="match status" value="1"/>
</dbReference>